<dbReference type="InterPro" id="IPR001680">
    <property type="entry name" value="WD40_rpt"/>
</dbReference>
<comment type="caution">
    <text evidence="8">The sequence shown here is derived from an EMBL/GenBank/DDBJ whole genome shotgun (WGS) entry which is preliminary data.</text>
</comment>
<accession>A0A9P4SES3</accession>
<feature type="region of interest" description="Disordered" evidence="7">
    <location>
        <begin position="1176"/>
        <end position="1198"/>
    </location>
</feature>
<keyword evidence="1 6" id="KW-0853">WD repeat</keyword>
<proteinExistence type="predicted"/>
<evidence type="ECO:0000256" key="3">
    <source>
        <dbReference type="ARBA" id="ARBA00022737"/>
    </source>
</evidence>
<evidence type="ECO:0000256" key="4">
    <source>
        <dbReference type="ARBA" id="ARBA00022771"/>
    </source>
</evidence>
<feature type="region of interest" description="Disordered" evidence="7">
    <location>
        <begin position="632"/>
        <end position="757"/>
    </location>
</feature>
<dbReference type="PROSITE" id="PS50294">
    <property type="entry name" value="WD_REPEATS_REGION"/>
    <property type="match status" value="2"/>
</dbReference>
<feature type="region of interest" description="Disordered" evidence="7">
    <location>
        <begin position="441"/>
        <end position="470"/>
    </location>
</feature>
<gene>
    <name evidence="8" type="ORF">M501DRAFT_931143</name>
</gene>
<dbReference type="Pfam" id="PF00400">
    <property type="entry name" value="WD40"/>
    <property type="match status" value="2"/>
</dbReference>
<organism evidence="8 9">
    <name type="scientific">Patellaria atrata CBS 101060</name>
    <dbReference type="NCBI Taxonomy" id="1346257"/>
    <lineage>
        <taxon>Eukaryota</taxon>
        <taxon>Fungi</taxon>
        <taxon>Dikarya</taxon>
        <taxon>Ascomycota</taxon>
        <taxon>Pezizomycotina</taxon>
        <taxon>Dothideomycetes</taxon>
        <taxon>Dothideomycetes incertae sedis</taxon>
        <taxon>Patellariales</taxon>
        <taxon>Patellariaceae</taxon>
        <taxon>Patellaria</taxon>
    </lineage>
</organism>
<dbReference type="Proteomes" id="UP000799429">
    <property type="component" value="Unassembled WGS sequence"/>
</dbReference>
<evidence type="ECO:0000256" key="1">
    <source>
        <dbReference type="ARBA" id="ARBA00022574"/>
    </source>
</evidence>
<feature type="compositionally biased region" description="Basic residues" evidence="7">
    <location>
        <begin position="1176"/>
        <end position="1187"/>
    </location>
</feature>
<evidence type="ECO:0000313" key="8">
    <source>
        <dbReference type="EMBL" id="KAF2841009.1"/>
    </source>
</evidence>
<feature type="compositionally biased region" description="Low complexity" evidence="7">
    <location>
        <begin position="786"/>
        <end position="795"/>
    </location>
</feature>
<dbReference type="Gene3D" id="2.130.10.10">
    <property type="entry name" value="YVTN repeat-like/Quinoprotein amine dehydrogenase"/>
    <property type="match status" value="2"/>
</dbReference>
<dbReference type="GO" id="GO:0016239">
    <property type="term" value="P:positive regulation of macroautophagy"/>
    <property type="evidence" value="ECO:0007669"/>
    <property type="project" value="TreeGrafter"/>
</dbReference>
<dbReference type="InterPro" id="IPR036322">
    <property type="entry name" value="WD40_repeat_dom_sf"/>
</dbReference>
<feature type="compositionally biased region" description="Polar residues" evidence="7">
    <location>
        <begin position="44"/>
        <end position="54"/>
    </location>
</feature>
<dbReference type="PROSITE" id="PS50082">
    <property type="entry name" value="WD_REPEATS_2"/>
    <property type="match status" value="2"/>
</dbReference>
<feature type="compositionally biased region" description="Basic and acidic residues" evidence="7">
    <location>
        <begin position="632"/>
        <end position="642"/>
    </location>
</feature>
<evidence type="ECO:0000256" key="6">
    <source>
        <dbReference type="PROSITE-ProRule" id="PRU00221"/>
    </source>
</evidence>
<evidence type="ECO:0000256" key="2">
    <source>
        <dbReference type="ARBA" id="ARBA00022723"/>
    </source>
</evidence>
<dbReference type="PANTHER" id="PTHR46200">
    <property type="entry name" value="GATOR COMPLEX PROTEIN WDR24"/>
    <property type="match status" value="1"/>
</dbReference>
<dbReference type="GO" id="GO:0061700">
    <property type="term" value="C:GATOR2 complex"/>
    <property type="evidence" value="ECO:0007669"/>
    <property type="project" value="TreeGrafter"/>
</dbReference>
<keyword evidence="3" id="KW-0677">Repeat</keyword>
<feature type="region of interest" description="Disordered" evidence="7">
    <location>
        <begin position="44"/>
        <end position="67"/>
    </location>
</feature>
<evidence type="ECO:0000313" key="9">
    <source>
        <dbReference type="Proteomes" id="UP000799429"/>
    </source>
</evidence>
<dbReference type="InterPro" id="IPR015943">
    <property type="entry name" value="WD40/YVTN_repeat-like_dom_sf"/>
</dbReference>
<dbReference type="SUPFAM" id="SSF50978">
    <property type="entry name" value="WD40 repeat-like"/>
    <property type="match status" value="1"/>
</dbReference>
<dbReference type="GO" id="GO:1904263">
    <property type="term" value="P:positive regulation of TORC1 signaling"/>
    <property type="evidence" value="ECO:0007669"/>
    <property type="project" value="TreeGrafter"/>
</dbReference>
<dbReference type="PANTHER" id="PTHR46200:SF1">
    <property type="entry name" value="GATOR COMPLEX PROTEIN WDR24"/>
    <property type="match status" value="1"/>
</dbReference>
<dbReference type="EMBL" id="MU006092">
    <property type="protein sequence ID" value="KAF2841009.1"/>
    <property type="molecule type" value="Genomic_DNA"/>
</dbReference>
<feature type="compositionally biased region" description="Low complexity" evidence="7">
    <location>
        <begin position="746"/>
        <end position="756"/>
    </location>
</feature>
<feature type="region of interest" description="Disordered" evidence="7">
    <location>
        <begin position="1"/>
        <end position="31"/>
    </location>
</feature>
<feature type="compositionally biased region" description="Basic and acidic residues" evidence="7">
    <location>
        <begin position="729"/>
        <end position="740"/>
    </location>
</feature>
<keyword evidence="4" id="KW-0863">Zinc-finger</keyword>
<evidence type="ECO:0008006" key="10">
    <source>
        <dbReference type="Google" id="ProtNLM"/>
    </source>
</evidence>
<dbReference type="PROSITE" id="PS00678">
    <property type="entry name" value="WD_REPEATS_1"/>
    <property type="match status" value="2"/>
</dbReference>
<name>A0A9P4SES3_9PEZI</name>
<evidence type="ECO:0000256" key="7">
    <source>
        <dbReference type="SAM" id="MobiDB-lite"/>
    </source>
</evidence>
<keyword evidence="5" id="KW-0862">Zinc</keyword>
<feature type="repeat" description="WD" evidence="6">
    <location>
        <begin position="191"/>
        <end position="233"/>
    </location>
</feature>
<keyword evidence="9" id="KW-1185">Reference proteome</keyword>
<protein>
    <recommendedName>
        <fullName evidence="10">WD40 repeat-like protein</fullName>
    </recommendedName>
</protein>
<feature type="region of interest" description="Disordered" evidence="7">
    <location>
        <begin position="770"/>
        <end position="803"/>
    </location>
</feature>
<sequence length="1340" mass="149466">MAEHPRRASTALLTAPSIIPPAPPLPPQKEQRRELNRFTKFITQPFSTYSSRPPSAQAHRDSNRTNPLFTRIPGISSSSQDASHRTGLEISALDLNQERTHAILAGREILKTISIDGTNCVEQTNLRSVLRDYASHHATGTGGPGRYRETLDIHDVKWSHGQYSTHIATAGTSGKVVLYDLNRAGVELARLHEHHRQVHRLAFNPHQGYLLLSASQDATVRLWDLRDMRKDVMTQVTCPSREKYIGQNDGVRDLRWSPTDGVEFAFGTDNGVIQRWDFRNAKGPKLKINAHDKMCHSIDWHPDGKHLISASSDRTVKVWDFSSEIRRQKPAWTIRTPYPVFGARWRPPHMSKERQEHGPWQCTQIATFYDREHPTIHIWDFRRPFLPFREITRYSTAPTDLLWHSQDLLWTVGREGYFAQTDVHYAPKVVDRRNLQTFGVPPNGEVSGFAQKRPRRRGSRHDFNSENTYADEFGDKLDGVENSLSRSSADDSIDDSFLSSSFRRHHIRTESNRSTRSLGSTPPSYDDAGKIIKLDESLLSLRDVFKPDQIAFRGVLPGYLNVPVFTYLAQKYKTVSLPDATNIDSFKNIHVIFNQNADYAQRAACYRLAESWRLVGMVVSNALQQRAIEQRRRRIEEKRSSEIPKSTSASASKPERPPVTALLTPAKRTIQSADSSTTNTAHLESTSNLQTPLARPVTVPTTSVIGSLPDPDQGDSIILPPAVIGTTSKQDDTGKEDLRPTLRRPSFSSPGWLSSSHDLDEHREMARNYRAQPRAPLNLEPRAGMSSSPSIGIPPTLNRHDSNESFTMFSASTDSQKAMSLVTVSFASGRTTSHGSMETVPEKYPDSVQAEGYRNGQHNHHNSATSMKSTIESIRSEAKGRRRSSLAFSVGSNGQLAVGSIERQEKVNQQLDTVRRDNLLLRNDSSESEYFISIKGSLDPSPSYNEAMEASGTIVPEGYAENRSPQLEADKSVKEESFVLSDYLSTSSTVDTEQSSPFTVIAMLEQLLDFHTGALTDAQTPSLLILLLSPLLPQTHSLSSIDKETILNSYSEYLPSLGFSFEQTRITVANHLTHLISTGINPLQAESILSTYHSQLTTLSLYVAATYLRRLCYPCYPAVYEQAIKETQVGILCKQCKNPINNATDKMICETCKGRQAPCPVCWSRDSPFESLASKKKAAKARSRRQSRTNSAMRNSGILKPYSSHQNILLNGAAPSGTLDKYTAEIAPVEAAILSPPPMLWSWCPICGHGGHANCLATWFADPSFSSGGCPTEGCMCDCVRGPRRDERLKRLEKKNAEKEKPRVRGDEWRVNESKAVAGARGVLGVPEVKRVRVVEPGIG</sequence>
<reference evidence="8" key="1">
    <citation type="journal article" date="2020" name="Stud. Mycol.">
        <title>101 Dothideomycetes genomes: a test case for predicting lifestyles and emergence of pathogens.</title>
        <authorList>
            <person name="Haridas S."/>
            <person name="Albert R."/>
            <person name="Binder M."/>
            <person name="Bloem J."/>
            <person name="Labutti K."/>
            <person name="Salamov A."/>
            <person name="Andreopoulos B."/>
            <person name="Baker S."/>
            <person name="Barry K."/>
            <person name="Bills G."/>
            <person name="Bluhm B."/>
            <person name="Cannon C."/>
            <person name="Castanera R."/>
            <person name="Culley D."/>
            <person name="Daum C."/>
            <person name="Ezra D."/>
            <person name="Gonzalez J."/>
            <person name="Henrissat B."/>
            <person name="Kuo A."/>
            <person name="Liang C."/>
            <person name="Lipzen A."/>
            <person name="Lutzoni F."/>
            <person name="Magnuson J."/>
            <person name="Mondo S."/>
            <person name="Nolan M."/>
            <person name="Ohm R."/>
            <person name="Pangilinan J."/>
            <person name="Park H.-J."/>
            <person name="Ramirez L."/>
            <person name="Alfaro M."/>
            <person name="Sun H."/>
            <person name="Tritt A."/>
            <person name="Yoshinaga Y."/>
            <person name="Zwiers L.-H."/>
            <person name="Turgeon B."/>
            <person name="Goodwin S."/>
            <person name="Spatafora J."/>
            <person name="Crous P."/>
            <person name="Grigoriev I."/>
        </authorList>
    </citation>
    <scope>NUCLEOTIDE SEQUENCE</scope>
    <source>
        <strain evidence="8">CBS 101060</strain>
    </source>
</reference>
<dbReference type="InterPro" id="IPR037590">
    <property type="entry name" value="WDR24"/>
</dbReference>
<dbReference type="InterPro" id="IPR019775">
    <property type="entry name" value="WD40_repeat_CS"/>
</dbReference>
<feature type="repeat" description="WD" evidence="6">
    <location>
        <begin position="288"/>
        <end position="329"/>
    </location>
</feature>
<dbReference type="OrthoDB" id="60955at2759"/>
<keyword evidence="2" id="KW-0479">Metal-binding</keyword>
<dbReference type="GO" id="GO:0008270">
    <property type="term" value="F:zinc ion binding"/>
    <property type="evidence" value="ECO:0007669"/>
    <property type="project" value="UniProtKB-KW"/>
</dbReference>
<dbReference type="GO" id="GO:0005774">
    <property type="term" value="C:vacuolar membrane"/>
    <property type="evidence" value="ECO:0007669"/>
    <property type="project" value="TreeGrafter"/>
</dbReference>
<dbReference type="GO" id="GO:0005829">
    <property type="term" value="C:cytosol"/>
    <property type="evidence" value="ECO:0007669"/>
    <property type="project" value="TreeGrafter"/>
</dbReference>
<feature type="compositionally biased region" description="Pro residues" evidence="7">
    <location>
        <begin position="18"/>
        <end position="27"/>
    </location>
</feature>
<evidence type="ECO:0000256" key="5">
    <source>
        <dbReference type="ARBA" id="ARBA00022833"/>
    </source>
</evidence>
<feature type="compositionally biased region" description="Polar residues" evidence="7">
    <location>
        <begin position="669"/>
        <end position="691"/>
    </location>
</feature>
<dbReference type="SMART" id="SM00320">
    <property type="entry name" value="WD40"/>
    <property type="match status" value="4"/>
</dbReference>